<keyword evidence="3" id="KW-1185">Reference proteome</keyword>
<protein>
    <submittedName>
        <fullName evidence="2">Uncharacterized protein</fullName>
    </submittedName>
</protein>
<reference evidence="2" key="1">
    <citation type="submission" date="2020-05" db="EMBL/GenBank/DDBJ databases">
        <title>WGS assembly of Panicum virgatum.</title>
        <authorList>
            <person name="Lovell J.T."/>
            <person name="Jenkins J."/>
            <person name="Shu S."/>
            <person name="Juenger T.E."/>
            <person name="Schmutz J."/>
        </authorList>
    </citation>
    <scope>NUCLEOTIDE SEQUENCE</scope>
    <source>
        <strain evidence="2">AP13</strain>
    </source>
</reference>
<gene>
    <name evidence="2" type="ORF">PVAP13_7KG109155</name>
</gene>
<proteinExistence type="predicted"/>
<accession>A0A8T0QDD9</accession>
<evidence type="ECO:0000313" key="2">
    <source>
        <dbReference type="EMBL" id="KAG2571465.1"/>
    </source>
</evidence>
<comment type="caution">
    <text evidence="2">The sequence shown here is derived from an EMBL/GenBank/DDBJ whole genome shotgun (WGS) entry which is preliminary data.</text>
</comment>
<evidence type="ECO:0000313" key="3">
    <source>
        <dbReference type="Proteomes" id="UP000823388"/>
    </source>
</evidence>
<dbReference type="Proteomes" id="UP000823388">
    <property type="component" value="Chromosome 7K"/>
</dbReference>
<evidence type="ECO:0000256" key="1">
    <source>
        <dbReference type="SAM" id="MobiDB-lite"/>
    </source>
</evidence>
<organism evidence="2 3">
    <name type="scientific">Panicum virgatum</name>
    <name type="common">Blackwell switchgrass</name>
    <dbReference type="NCBI Taxonomy" id="38727"/>
    <lineage>
        <taxon>Eukaryota</taxon>
        <taxon>Viridiplantae</taxon>
        <taxon>Streptophyta</taxon>
        <taxon>Embryophyta</taxon>
        <taxon>Tracheophyta</taxon>
        <taxon>Spermatophyta</taxon>
        <taxon>Magnoliopsida</taxon>
        <taxon>Liliopsida</taxon>
        <taxon>Poales</taxon>
        <taxon>Poaceae</taxon>
        <taxon>PACMAD clade</taxon>
        <taxon>Panicoideae</taxon>
        <taxon>Panicodae</taxon>
        <taxon>Paniceae</taxon>
        <taxon>Panicinae</taxon>
        <taxon>Panicum</taxon>
        <taxon>Panicum sect. Hiantes</taxon>
    </lineage>
</organism>
<dbReference type="EMBL" id="CM029049">
    <property type="protein sequence ID" value="KAG2571465.1"/>
    <property type="molecule type" value="Genomic_DNA"/>
</dbReference>
<dbReference type="AlphaFoldDB" id="A0A8T0QDD9"/>
<feature type="region of interest" description="Disordered" evidence="1">
    <location>
        <begin position="1"/>
        <end position="20"/>
    </location>
</feature>
<name>A0A8T0QDD9_PANVG</name>
<sequence>MFRGGGRGGGRGRGRGGGRALMDDVDAQQLGIHFHQEVGLPLGNRTRRSIPNILVLEPDIKRVHISFQIPVRHIEWSLMVPGQDPSSIIPMVSIAAVVERHTFGQLMRG</sequence>